<dbReference type="InterPro" id="IPR009079">
    <property type="entry name" value="4_helix_cytokine-like_core"/>
</dbReference>
<dbReference type="PANTHER" id="PTHR11691:SF73">
    <property type="entry name" value="INTERFERON BETA"/>
    <property type="match status" value="1"/>
</dbReference>
<evidence type="ECO:0000313" key="13">
    <source>
        <dbReference type="Ensembl" id="ENSPSMP00000006694.1"/>
    </source>
</evidence>
<evidence type="ECO:0000256" key="9">
    <source>
        <dbReference type="ARBA" id="ARBA00023180"/>
    </source>
</evidence>
<evidence type="ECO:0000256" key="3">
    <source>
        <dbReference type="ARBA" id="ARBA00011245"/>
    </source>
</evidence>
<evidence type="ECO:0000256" key="12">
    <source>
        <dbReference type="SAM" id="SignalP"/>
    </source>
</evidence>
<proteinExistence type="inferred from homology"/>
<keyword evidence="4 11" id="KW-0202">Cytokine</keyword>
<comment type="subunit">
    <text evidence="3">Monomer.</text>
</comment>
<organism evidence="13 14">
    <name type="scientific">Prolemur simus</name>
    <name type="common">Greater bamboo lemur</name>
    <name type="synonym">Hapalemur simus</name>
    <dbReference type="NCBI Taxonomy" id="1328070"/>
    <lineage>
        <taxon>Eukaryota</taxon>
        <taxon>Metazoa</taxon>
        <taxon>Chordata</taxon>
        <taxon>Craniata</taxon>
        <taxon>Vertebrata</taxon>
        <taxon>Euteleostomi</taxon>
        <taxon>Mammalia</taxon>
        <taxon>Eutheria</taxon>
        <taxon>Euarchontoglires</taxon>
        <taxon>Primates</taxon>
        <taxon>Strepsirrhini</taxon>
        <taxon>Lemuriformes</taxon>
        <taxon>Lemuridae</taxon>
        <taxon>Prolemur</taxon>
    </lineage>
</organism>
<evidence type="ECO:0000313" key="14">
    <source>
        <dbReference type="Proteomes" id="UP000694414"/>
    </source>
</evidence>
<evidence type="ECO:0000256" key="10">
    <source>
        <dbReference type="ARBA" id="ARBA00073109"/>
    </source>
</evidence>
<dbReference type="FunFam" id="1.20.1250.10:FF:000026">
    <property type="entry name" value="Interferon beta"/>
    <property type="match status" value="1"/>
</dbReference>
<dbReference type="Proteomes" id="UP000694414">
    <property type="component" value="Unplaced"/>
</dbReference>
<dbReference type="AlphaFoldDB" id="A0A8C8YTT7"/>
<dbReference type="GO" id="GO:0005126">
    <property type="term" value="F:cytokine receptor binding"/>
    <property type="evidence" value="ECO:0007669"/>
    <property type="project" value="InterPro"/>
</dbReference>
<dbReference type="GO" id="GO:0045321">
    <property type="term" value="P:leukocyte activation"/>
    <property type="evidence" value="ECO:0007669"/>
    <property type="project" value="UniProtKB-ARBA"/>
</dbReference>
<dbReference type="GO" id="GO:0009893">
    <property type="term" value="P:positive regulation of metabolic process"/>
    <property type="evidence" value="ECO:0007669"/>
    <property type="project" value="UniProtKB-ARBA"/>
</dbReference>
<reference evidence="13" key="1">
    <citation type="submission" date="2025-05" db="UniProtKB">
        <authorList>
            <consortium name="Ensembl"/>
        </authorList>
    </citation>
    <scope>IDENTIFICATION</scope>
</reference>
<feature type="chain" id="PRO_5044682300" description="Interferon beta" evidence="12">
    <location>
        <begin position="22"/>
        <end position="187"/>
    </location>
</feature>
<dbReference type="InterPro" id="IPR000471">
    <property type="entry name" value="Interferon_alpha/beta/delta"/>
</dbReference>
<evidence type="ECO:0000256" key="4">
    <source>
        <dbReference type="ARBA" id="ARBA00022514"/>
    </source>
</evidence>
<dbReference type="PROSITE" id="PS00252">
    <property type="entry name" value="INTERFERON_A_B_D"/>
    <property type="match status" value="1"/>
</dbReference>
<keyword evidence="8" id="KW-1015">Disulfide bond</keyword>
<feature type="signal peptide" evidence="12">
    <location>
        <begin position="1"/>
        <end position="21"/>
    </location>
</feature>
<evidence type="ECO:0000256" key="1">
    <source>
        <dbReference type="ARBA" id="ARBA00004613"/>
    </source>
</evidence>
<keyword evidence="6 12" id="KW-0732">Signal</keyword>
<keyword evidence="9" id="KW-0325">Glycoprotein</keyword>
<dbReference type="GO" id="GO:0098586">
    <property type="term" value="P:cellular response to virus"/>
    <property type="evidence" value="ECO:0007669"/>
    <property type="project" value="UniProtKB-ARBA"/>
</dbReference>
<dbReference type="PRINTS" id="PR00266">
    <property type="entry name" value="INTERFERONAB"/>
</dbReference>
<dbReference type="GO" id="GO:0071359">
    <property type="term" value="P:cellular response to dsRNA"/>
    <property type="evidence" value="ECO:0007669"/>
    <property type="project" value="UniProtKB-ARBA"/>
</dbReference>
<dbReference type="GO" id="GO:0005125">
    <property type="term" value="F:cytokine activity"/>
    <property type="evidence" value="ECO:0007669"/>
    <property type="project" value="UniProtKB-KW"/>
</dbReference>
<protein>
    <recommendedName>
        <fullName evidence="10">Interferon beta</fullName>
    </recommendedName>
</protein>
<name>A0A8C8YTT7_PROSS</name>
<evidence type="ECO:0000256" key="7">
    <source>
        <dbReference type="ARBA" id="ARBA00023118"/>
    </source>
</evidence>
<evidence type="ECO:0000256" key="11">
    <source>
        <dbReference type="RuleBase" id="RU000436"/>
    </source>
</evidence>
<comment type="similarity">
    <text evidence="2 11">Belongs to the alpha/beta interferon family.</text>
</comment>
<dbReference type="GO" id="GO:0051607">
    <property type="term" value="P:defense response to virus"/>
    <property type="evidence" value="ECO:0007669"/>
    <property type="project" value="UniProtKB-KW"/>
</dbReference>
<dbReference type="Ensembl" id="ENSPSMT00000004299.1">
    <property type="protein sequence ID" value="ENSPSMP00000003527.1"/>
    <property type="gene ID" value="ENSPSMG00000002893.1"/>
</dbReference>
<dbReference type="SUPFAM" id="SSF47266">
    <property type="entry name" value="4-helical cytokines"/>
    <property type="match status" value="1"/>
</dbReference>
<dbReference type="PANTHER" id="PTHR11691">
    <property type="entry name" value="TYPE I INTERFERON"/>
    <property type="match status" value="1"/>
</dbReference>
<keyword evidence="7 11" id="KW-0051">Antiviral defense</keyword>
<evidence type="ECO:0000256" key="6">
    <source>
        <dbReference type="ARBA" id="ARBA00022729"/>
    </source>
</evidence>
<dbReference type="GeneTree" id="ENSGT01000000214430"/>
<dbReference type="CDD" id="cd00095">
    <property type="entry name" value="IFab"/>
    <property type="match status" value="1"/>
</dbReference>
<dbReference type="Ensembl" id="ENSPSMT00000007911.1">
    <property type="protein sequence ID" value="ENSPSMP00000006701.1"/>
    <property type="gene ID" value="ENSPSMG00000005032.1"/>
</dbReference>
<dbReference type="Ensembl" id="ENSPSMT00000007904.1">
    <property type="protein sequence ID" value="ENSPSMP00000006694.1"/>
    <property type="gene ID" value="ENSPSMG00000005031.1"/>
</dbReference>
<dbReference type="SMART" id="SM00076">
    <property type="entry name" value="IFabd"/>
    <property type="match status" value="1"/>
</dbReference>
<dbReference type="Pfam" id="PF00143">
    <property type="entry name" value="Interferon"/>
    <property type="match status" value="1"/>
</dbReference>
<dbReference type="GO" id="GO:0006955">
    <property type="term" value="P:immune response"/>
    <property type="evidence" value="ECO:0007669"/>
    <property type="project" value="UniProtKB-ARBA"/>
</dbReference>
<comment type="subcellular location">
    <subcellularLocation>
        <location evidence="1">Secreted</location>
    </subcellularLocation>
</comment>
<evidence type="ECO:0000256" key="2">
    <source>
        <dbReference type="ARBA" id="ARBA00011033"/>
    </source>
</evidence>
<dbReference type="GO" id="GO:0005615">
    <property type="term" value="C:extracellular space"/>
    <property type="evidence" value="ECO:0007669"/>
    <property type="project" value="UniProtKB-KW"/>
</dbReference>
<dbReference type="Gene3D" id="1.20.1250.10">
    <property type="match status" value="1"/>
</dbReference>
<evidence type="ECO:0000256" key="5">
    <source>
        <dbReference type="ARBA" id="ARBA00022525"/>
    </source>
</evidence>
<keyword evidence="14" id="KW-1185">Reference proteome</keyword>
<sequence>MANMYILQITLLLCFSTTALSVNYDLLRFRQRNSNFECQELLQKLNGRPEYCLQDRMDFEVPEEITQPQELQKEDAALFIYEMLQNIFGIFRRDVSSTGWNETIVEDLLAKFYQQMDRLETILEEKLEEENFTTGKIKNILHLKSYYFRITGYLKAKEYSSCAWTIVRVEILRNFLFINRLTAYLQN</sequence>
<accession>A0A8C8YTT7</accession>
<dbReference type="GO" id="GO:0002683">
    <property type="term" value="P:negative regulation of immune system process"/>
    <property type="evidence" value="ECO:0007669"/>
    <property type="project" value="UniProtKB-ARBA"/>
</dbReference>
<dbReference type="GO" id="GO:0051241">
    <property type="term" value="P:negative regulation of multicellular organismal process"/>
    <property type="evidence" value="ECO:0007669"/>
    <property type="project" value="UniProtKB-ARBA"/>
</dbReference>
<keyword evidence="5" id="KW-0964">Secreted</keyword>
<evidence type="ECO:0000256" key="8">
    <source>
        <dbReference type="ARBA" id="ARBA00023157"/>
    </source>
</evidence>